<proteinExistence type="predicted"/>
<sequence>MTGASNIATSLGVSGLIIGLTVVAIGTSLPELATSVIAVLRGQRDLAVGNVVGSCIANIGLVLAVPALLSADGIPVPDAALALDIPLMVAAAVALAPVAFTGFTVQRWEGALFVGLYAAYMTTVVLDAAGHDALSGFTWVMTAFVLPLVVLTLATTVAYDLGRRAAARTPTTDPRVSE</sequence>
<protein>
    <recommendedName>
        <fullName evidence="6">Sodium/calcium exchanger membrane region domain-containing protein</fullName>
    </recommendedName>
</protein>
<keyword evidence="3 5" id="KW-1133">Transmembrane helix</keyword>
<evidence type="ECO:0000256" key="4">
    <source>
        <dbReference type="ARBA" id="ARBA00023136"/>
    </source>
</evidence>
<dbReference type="InterPro" id="IPR004481">
    <property type="entry name" value="K/Na/Ca-exchanger"/>
</dbReference>
<dbReference type="InterPro" id="IPR004837">
    <property type="entry name" value="NaCa_Exmemb"/>
</dbReference>
<reference evidence="8" key="1">
    <citation type="journal article" date="2019" name="Int. J. Syst. Evol. Microbiol.">
        <title>The Global Catalogue of Microorganisms (GCM) 10K type strain sequencing project: providing services to taxonomists for standard genome sequencing and annotation.</title>
        <authorList>
            <consortium name="The Broad Institute Genomics Platform"/>
            <consortium name="The Broad Institute Genome Sequencing Center for Infectious Disease"/>
            <person name="Wu L."/>
            <person name="Ma J."/>
        </authorList>
    </citation>
    <scope>NUCLEOTIDE SEQUENCE [LARGE SCALE GENOMIC DNA]</scope>
    <source>
        <strain evidence="8">NBRC 108565</strain>
    </source>
</reference>
<keyword evidence="4 5" id="KW-0472">Membrane</keyword>
<dbReference type="PANTHER" id="PTHR10846:SF8">
    <property type="entry name" value="INNER MEMBRANE PROTEIN YRBG"/>
    <property type="match status" value="1"/>
</dbReference>
<feature type="transmembrane region" description="Helical" evidence="5">
    <location>
        <begin position="81"/>
        <end position="103"/>
    </location>
</feature>
<evidence type="ECO:0000256" key="5">
    <source>
        <dbReference type="SAM" id="Phobius"/>
    </source>
</evidence>
<feature type="transmembrane region" description="Helical" evidence="5">
    <location>
        <begin position="16"/>
        <end position="40"/>
    </location>
</feature>
<name>A0ABM8G092_9CELL</name>
<accession>A0ABM8G092</accession>
<dbReference type="InterPro" id="IPR044880">
    <property type="entry name" value="NCX_ion-bd_dom_sf"/>
</dbReference>
<evidence type="ECO:0000313" key="7">
    <source>
        <dbReference type="EMBL" id="BDZ41439.1"/>
    </source>
</evidence>
<dbReference type="Pfam" id="PF01699">
    <property type="entry name" value="Na_Ca_ex"/>
    <property type="match status" value="1"/>
</dbReference>
<keyword evidence="2 5" id="KW-0812">Transmembrane</keyword>
<organism evidence="7 8">
    <name type="scientific">Paraoerskovia sediminicola</name>
    <dbReference type="NCBI Taxonomy" id="1138587"/>
    <lineage>
        <taxon>Bacteria</taxon>
        <taxon>Bacillati</taxon>
        <taxon>Actinomycetota</taxon>
        <taxon>Actinomycetes</taxon>
        <taxon>Micrococcales</taxon>
        <taxon>Cellulomonadaceae</taxon>
        <taxon>Paraoerskovia</taxon>
    </lineage>
</organism>
<dbReference type="Gene3D" id="1.20.1420.30">
    <property type="entry name" value="NCX, central ion-binding region"/>
    <property type="match status" value="1"/>
</dbReference>
<dbReference type="EMBL" id="AP027729">
    <property type="protein sequence ID" value="BDZ41439.1"/>
    <property type="molecule type" value="Genomic_DNA"/>
</dbReference>
<feature type="domain" description="Sodium/calcium exchanger membrane region" evidence="6">
    <location>
        <begin position="2"/>
        <end position="125"/>
    </location>
</feature>
<dbReference type="PANTHER" id="PTHR10846">
    <property type="entry name" value="SODIUM/POTASSIUM/CALCIUM EXCHANGER"/>
    <property type="match status" value="1"/>
</dbReference>
<keyword evidence="8" id="KW-1185">Reference proteome</keyword>
<dbReference type="Proteomes" id="UP001321475">
    <property type="component" value="Chromosome"/>
</dbReference>
<feature type="transmembrane region" description="Helical" evidence="5">
    <location>
        <begin position="47"/>
        <end position="69"/>
    </location>
</feature>
<evidence type="ECO:0000259" key="6">
    <source>
        <dbReference type="Pfam" id="PF01699"/>
    </source>
</evidence>
<evidence type="ECO:0000256" key="3">
    <source>
        <dbReference type="ARBA" id="ARBA00022989"/>
    </source>
</evidence>
<dbReference type="RefSeq" id="WP_286218589.1">
    <property type="nucleotide sequence ID" value="NZ_AP027729.1"/>
</dbReference>
<evidence type="ECO:0000256" key="2">
    <source>
        <dbReference type="ARBA" id="ARBA00022692"/>
    </source>
</evidence>
<evidence type="ECO:0000313" key="8">
    <source>
        <dbReference type="Proteomes" id="UP001321475"/>
    </source>
</evidence>
<feature type="transmembrane region" description="Helical" evidence="5">
    <location>
        <begin position="110"/>
        <end position="130"/>
    </location>
</feature>
<evidence type="ECO:0000256" key="1">
    <source>
        <dbReference type="ARBA" id="ARBA00004141"/>
    </source>
</evidence>
<comment type="subcellular location">
    <subcellularLocation>
        <location evidence="1">Membrane</location>
        <topology evidence="1">Multi-pass membrane protein</topology>
    </subcellularLocation>
</comment>
<feature type="transmembrane region" description="Helical" evidence="5">
    <location>
        <begin position="136"/>
        <end position="159"/>
    </location>
</feature>
<gene>
    <name evidence="7" type="ORF">GCM10025865_07380</name>
</gene>